<comment type="subcellular location">
    <subcellularLocation>
        <location evidence="6">Endoplasmic reticulum membrane</location>
        <topology evidence="6">Multi-pass membrane protein</topology>
    </subcellularLocation>
    <subcellularLocation>
        <location evidence="6">Endoplasmic reticulum-Golgi intermediate compartment membrane</location>
        <topology evidence="6">Multi-pass membrane protein</topology>
    </subcellularLocation>
    <subcellularLocation>
        <location evidence="6">Cytoplasmic vesicle</location>
        <location evidence="6">COPII-coated vesicle membrane</location>
        <topology evidence="6">Multi-pass membrane protein</topology>
    </subcellularLocation>
</comment>
<feature type="short sequence motif" description="Prevents secretion from ER" evidence="6">
    <location>
        <begin position="87"/>
        <end position="90"/>
    </location>
</feature>
<keyword evidence="1 6" id="KW-0812">Transmembrane</keyword>
<evidence type="ECO:0008006" key="9">
    <source>
        <dbReference type="Google" id="ProtNLM"/>
    </source>
</evidence>
<name>A0AAW0YV31_9TREE</name>
<dbReference type="GO" id="GO:0070072">
    <property type="term" value="P:vacuolar proton-transporting V-type ATPase complex assembly"/>
    <property type="evidence" value="ECO:0007669"/>
    <property type="project" value="UniProtKB-UniRule"/>
</dbReference>
<dbReference type="GeneID" id="92183548"/>
<comment type="function">
    <text evidence="6">Required for the assembly of the V0 complex of the vacuolar ATPase (V-ATPase) in the endoplasmic reticulum.</text>
</comment>
<dbReference type="GO" id="GO:0012507">
    <property type="term" value="C:ER to Golgi transport vesicle membrane"/>
    <property type="evidence" value="ECO:0007669"/>
    <property type="project" value="UniProtKB-SubCell"/>
</dbReference>
<evidence type="ECO:0000256" key="6">
    <source>
        <dbReference type="HAMAP-Rule" id="MF_03058"/>
    </source>
</evidence>
<dbReference type="HAMAP" id="MF_03058">
    <property type="entry name" value="VMA21"/>
    <property type="match status" value="1"/>
</dbReference>
<keyword evidence="8" id="KW-1185">Reference proteome</keyword>
<dbReference type="AlphaFoldDB" id="A0AAW0YV31"/>
<organism evidence="7 8">
    <name type="scientific">Kwoniella newhampshirensis</name>
    <dbReference type="NCBI Taxonomy" id="1651941"/>
    <lineage>
        <taxon>Eukaryota</taxon>
        <taxon>Fungi</taxon>
        <taxon>Dikarya</taxon>
        <taxon>Basidiomycota</taxon>
        <taxon>Agaricomycotina</taxon>
        <taxon>Tremellomycetes</taxon>
        <taxon>Tremellales</taxon>
        <taxon>Cryptococcaceae</taxon>
        <taxon>Kwoniella</taxon>
    </lineage>
</organism>
<dbReference type="Proteomes" id="UP001388673">
    <property type="component" value="Unassembled WGS sequence"/>
</dbReference>
<dbReference type="KEGG" id="kne:92183548"/>
<comment type="similarity">
    <text evidence="6">Belongs to the VMA21 family.</text>
</comment>
<evidence type="ECO:0000256" key="3">
    <source>
        <dbReference type="ARBA" id="ARBA00022989"/>
    </source>
</evidence>
<proteinExistence type="inferred from homology"/>
<evidence type="ECO:0000313" key="7">
    <source>
        <dbReference type="EMBL" id="KAK8845575.1"/>
    </source>
</evidence>
<dbReference type="RefSeq" id="XP_066800383.1">
    <property type="nucleotide sequence ID" value="XM_066949375.1"/>
</dbReference>
<reference evidence="7 8" key="1">
    <citation type="journal article" date="2024" name="bioRxiv">
        <title>Comparative genomics of Cryptococcus and Kwoniella reveals pathogenesis evolution and contrasting karyotype dynamics via intercentromeric recombination or chromosome fusion.</title>
        <authorList>
            <person name="Coelho M.A."/>
            <person name="David-Palma M."/>
            <person name="Shea T."/>
            <person name="Bowers K."/>
            <person name="McGinley-Smith S."/>
            <person name="Mohammad A.W."/>
            <person name="Gnirke A."/>
            <person name="Yurkov A.M."/>
            <person name="Nowrousian M."/>
            <person name="Sun S."/>
            <person name="Cuomo C.A."/>
            <person name="Heitman J."/>
        </authorList>
    </citation>
    <scope>NUCLEOTIDE SEQUENCE [LARGE SCALE GENOMIC DNA]</scope>
    <source>
        <strain evidence="7 8">CBS 13917</strain>
    </source>
</reference>
<evidence type="ECO:0000256" key="4">
    <source>
        <dbReference type="ARBA" id="ARBA00023136"/>
    </source>
</evidence>
<feature type="transmembrane region" description="Helical" evidence="6">
    <location>
        <begin position="22"/>
        <end position="42"/>
    </location>
</feature>
<keyword evidence="5 6" id="KW-0968">Cytoplasmic vesicle</keyword>
<keyword evidence="4 6" id="KW-0472">Membrane</keyword>
<dbReference type="Pfam" id="PF09446">
    <property type="entry name" value="VMA21"/>
    <property type="match status" value="1"/>
</dbReference>
<sequence length="90" mass="9484">MANPVATGKMAAGPRANTQPAVLYKLIFFTVLMAVVPIATYFGSLRWKGSTTYAAISAVLAANVILVGYVVVAFREDGGPTPPLVSKKKQ</sequence>
<evidence type="ECO:0000256" key="1">
    <source>
        <dbReference type="ARBA" id="ARBA00022692"/>
    </source>
</evidence>
<feature type="transmembrane region" description="Helical" evidence="6">
    <location>
        <begin position="54"/>
        <end position="74"/>
    </location>
</feature>
<accession>A0AAW0YV31</accession>
<dbReference type="GO" id="GO:0033116">
    <property type="term" value="C:endoplasmic reticulum-Golgi intermediate compartment membrane"/>
    <property type="evidence" value="ECO:0007669"/>
    <property type="project" value="UniProtKB-SubCell"/>
</dbReference>
<dbReference type="GO" id="GO:0005789">
    <property type="term" value="C:endoplasmic reticulum membrane"/>
    <property type="evidence" value="ECO:0007669"/>
    <property type="project" value="UniProtKB-SubCell"/>
</dbReference>
<comment type="caution">
    <text evidence="7">The sequence shown here is derived from an EMBL/GenBank/DDBJ whole genome shotgun (WGS) entry which is preliminary data.</text>
</comment>
<dbReference type="EMBL" id="JBCAWK010000012">
    <property type="protein sequence ID" value="KAK8845575.1"/>
    <property type="molecule type" value="Genomic_DNA"/>
</dbReference>
<evidence type="ECO:0000313" key="8">
    <source>
        <dbReference type="Proteomes" id="UP001388673"/>
    </source>
</evidence>
<gene>
    <name evidence="7" type="ORF">IAR55_006290</name>
</gene>
<keyword evidence="2 6" id="KW-0256">Endoplasmic reticulum</keyword>
<evidence type="ECO:0000256" key="5">
    <source>
        <dbReference type="ARBA" id="ARBA00023329"/>
    </source>
</evidence>
<keyword evidence="3 6" id="KW-1133">Transmembrane helix</keyword>
<evidence type="ECO:0000256" key="2">
    <source>
        <dbReference type="ARBA" id="ARBA00022824"/>
    </source>
</evidence>
<protein>
    <recommendedName>
        <fullName evidence="9">Vacuolar ATPase assembly integral membrane protein VMA21</fullName>
    </recommendedName>
</protein>
<dbReference type="InterPro" id="IPR019013">
    <property type="entry name" value="Vma21"/>
</dbReference>